<dbReference type="FunFam" id="2.60.120.330:FF:000010">
    <property type="entry name" value="1-aminocyclopropane-1-carboxylate oxidase 1"/>
    <property type="match status" value="1"/>
</dbReference>
<feature type="coiled-coil region" evidence="11">
    <location>
        <begin position="98"/>
        <end position="132"/>
    </location>
</feature>
<sequence>MEIPVIDFNELNGEKRSNTMALLHQACEKWGFFKIENHGIDKKLMEKVKHLVNAHYEENLKGRFYESEIAKSLENKGNNSDIDWESSFFIWHRPTSNIDEIENLSEDLRKVMEEYIAQLVKLAEKLSELMCENLGLEKSCIMEAFSGSKGPSVGTKVAKYPQCPRPQEVRGLREHTDAGGIILLLQDDQVPGLEFFKDGEWVEIPPSKNNTIFVNTGDQVEVLTNGRYKSTLHRVMANDNGSRLSIATFYNPAGDAIISPATKLLYPNHFSFQDYLKLYATTKFSDKGPRFESMKKMTNGHYSVLT</sequence>
<accession>A0A2N9EC61</accession>
<organism evidence="13">
    <name type="scientific">Fagus sylvatica</name>
    <name type="common">Beechnut</name>
    <dbReference type="NCBI Taxonomy" id="28930"/>
    <lineage>
        <taxon>Eukaryota</taxon>
        <taxon>Viridiplantae</taxon>
        <taxon>Streptophyta</taxon>
        <taxon>Embryophyta</taxon>
        <taxon>Tracheophyta</taxon>
        <taxon>Spermatophyta</taxon>
        <taxon>Magnoliopsida</taxon>
        <taxon>eudicotyledons</taxon>
        <taxon>Gunneridae</taxon>
        <taxon>Pentapetalae</taxon>
        <taxon>rosids</taxon>
        <taxon>fabids</taxon>
        <taxon>Fagales</taxon>
        <taxon>Fagaceae</taxon>
        <taxon>Fagus</taxon>
    </lineage>
</organism>
<dbReference type="GO" id="GO:0009693">
    <property type="term" value="P:ethylene biosynthetic process"/>
    <property type="evidence" value="ECO:0007669"/>
    <property type="project" value="UniProtKB-KW"/>
</dbReference>
<evidence type="ECO:0000256" key="10">
    <source>
        <dbReference type="RuleBase" id="RU003682"/>
    </source>
</evidence>
<dbReference type="InterPro" id="IPR026992">
    <property type="entry name" value="DIOX_N"/>
</dbReference>
<evidence type="ECO:0000256" key="7">
    <source>
        <dbReference type="ARBA" id="ARBA00037892"/>
    </source>
</evidence>
<dbReference type="PROSITE" id="PS51471">
    <property type="entry name" value="FE2OG_OXY"/>
    <property type="match status" value="1"/>
</dbReference>
<dbReference type="Pfam" id="PF14226">
    <property type="entry name" value="DIOX_N"/>
    <property type="match status" value="1"/>
</dbReference>
<evidence type="ECO:0000256" key="3">
    <source>
        <dbReference type="ARBA" id="ARBA00022723"/>
    </source>
</evidence>
<evidence type="ECO:0000313" key="13">
    <source>
        <dbReference type="EMBL" id="SPC76607.1"/>
    </source>
</evidence>
<comment type="similarity">
    <text evidence="1 10">Belongs to the iron/ascorbate-dependent oxidoreductase family.</text>
</comment>
<dbReference type="GO" id="GO:0031418">
    <property type="term" value="F:L-ascorbic acid binding"/>
    <property type="evidence" value="ECO:0007669"/>
    <property type="project" value="UniProtKB-KW"/>
</dbReference>
<evidence type="ECO:0000256" key="4">
    <source>
        <dbReference type="ARBA" id="ARBA00022896"/>
    </source>
</evidence>
<evidence type="ECO:0000256" key="5">
    <source>
        <dbReference type="ARBA" id="ARBA00023002"/>
    </source>
</evidence>
<gene>
    <name evidence="13" type="ORF">FSB_LOCUS4489</name>
</gene>
<name>A0A2N9EC61_FAGSY</name>
<evidence type="ECO:0000259" key="12">
    <source>
        <dbReference type="PROSITE" id="PS51471"/>
    </source>
</evidence>
<dbReference type="EC" id="1.14.17.4" evidence="8"/>
<dbReference type="InterPro" id="IPR027443">
    <property type="entry name" value="IPNS-like_sf"/>
</dbReference>
<evidence type="ECO:0000256" key="2">
    <source>
        <dbReference type="ARBA" id="ARBA00022666"/>
    </source>
</evidence>
<feature type="domain" description="Fe2OG dioxygenase" evidence="12">
    <location>
        <begin position="149"/>
        <end position="252"/>
    </location>
</feature>
<evidence type="ECO:0000256" key="11">
    <source>
        <dbReference type="SAM" id="Coils"/>
    </source>
</evidence>
<reference evidence="13" key="1">
    <citation type="submission" date="2018-02" db="EMBL/GenBank/DDBJ databases">
        <authorList>
            <person name="Cohen D.B."/>
            <person name="Kent A.D."/>
        </authorList>
    </citation>
    <scope>NUCLEOTIDE SEQUENCE</scope>
</reference>
<dbReference type="InterPro" id="IPR005123">
    <property type="entry name" value="Oxoglu/Fe-dep_dioxygenase_dom"/>
</dbReference>
<keyword evidence="4" id="KW-0847">Vitamin C</keyword>
<dbReference type="Gene3D" id="2.60.120.330">
    <property type="entry name" value="B-lactam Antibiotic, Isopenicillin N Synthase, Chain"/>
    <property type="match status" value="1"/>
</dbReference>
<dbReference type="InterPro" id="IPR044861">
    <property type="entry name" value="IPNS-like_FE2OG_OXY"/>
</dbReference>
<evidence type="ECO:0000256" key="9">
    <source>
        <dbReference type="ARBA" id="ARBA00050579"/>
    </source>
</evidence>
<keyword evidence="3 10" id="KW-0479">Metal-binding</keyword>
<protein>
    <recommendedName>
        <fullName evidence="8">aminocyclopropanecarboxylate oxidase</fullName>
        <ecNumber evidence="8">1.14.17.4</ecNumber>
    </recommendedName>
</protein>
<dbReference type="AlphaFoldDB" id="A0A2N9EC61"/>
<dbReference type="GO" id="GO:0009815">
    <property type="term" value="F:1-aminocyclopropane-1-carboxylate oxidase activity"/>
    <property type="evidence" value="ECO:0007669"/>
    <property type="project" value="UniProtKB-EC"/>
</dbReference>
<dbReference type="GO" id="GO:0046872">
    <property type="term" value="F:metal ion binding"/>
    <property type="evidence" value="ECO:0007669"/>
    <property type="project" value="UniProtKB-KW"/>
</dbReference>
<dbReference type="Pfam" id="PF03171">
    <property type="entry name" value="2OG-FeII_Oxy"/>
    <property type="match status" value="1"/>
</dbReference>
<keyword evidence="5 10" id="KW-0560">Oxidoreductase</keyword>
<keyword evidence="11" id="KW-0175">Coiled coil</keyword>
<proteinExistence type="inferred from homology"/>
<evidence type="ECO:0000256" key="1">
    <source>
        <dbReference type="ARBA" id="ARBA00008056"/>
    </source>
</evidence>
<comment type="pathway">
    <text evidence="7">Alkene biosynthesis; ethylene biosynthesis via S-adenosyl-L-methionine; ethylene from S-adenosyl-L-methionine: step 2/2.</text>
</comment>
<dbReference type="PANTHER" id="PTHR47991">
    <property type="entry name" value="OXOGLUTARATE/IRON-DEPENDENT DIOXYGENASE"/>
    <property type="match status" value="1"/>
</dbReference>
<evidence type="ECO:0000256" key="8">
    <source>
        <dbReference type="ARBA" id="ARBA00039090"/>
    </source>
</evidence>
<dbReference type="SUPFAM" id="SSF51197">
    <property type="entry name" value="Clavaminate synthase-like"/>
    <property type="match status" value="1"/>
</dbReference>
<dbReference type="EMBL" id="OIVN01000225">
    <property type="protein sequence ID" value="SPC76607.1"/>
    <property type="molecule type" value="Genomic_DNA"/>
</dbReference>
<dbReference type="InterPro" id="IPR050295">
    <property type="entry name" value="Plant_2OG-oxidoreductases"/>
</dbReference>
<keyword evidence="2" id="KW-0266">Ethylene biosynthesis</keyword>
<keyword evidence="6 10" id="KW-0408">Iron</keyword>
<comment type="catalytic activity">
    <reaction evidence="9">
        <text>1-aminocyclopropane-1-carboxylate + L-ascorbate + O2 = ethene + L-dehydroascorbate + hydrogen cyanide + CO2 + 2 H2O</text>
        <dbReference type="Rhea" id="RHEA:23640"/>
        <dbReference type="ChEBI" id="CHEBI:15377"/>
        <dbReference type="ChEBI" id="CHEBI:15379"/>
        <dbReference type="ChEBI" id="CHEBI:16526"/>
        <dbReference type="ChEBI" id="CHEBI:18153"/>
        <dbReference type="ChEBI" id="CHEBI:18407"/>
        <dbReference type="ChEBI" id="CHEBI:38290"/>
        <dbReference type="ChEBI" id="CHEBI:58360"/>
        <dbReference type="ChEBI" id="CHEBI:58539"/>
        <dbReference type="EC" id="1.14.17.4"/>
    </reaction>
</comment>
<evidence type="ECO:0000256" key="6">
    <source>
        <dbReference type="ARBA" id="ARBA00023004"/>
    </source>
</evidence>